<dbReference type="OrthoDB" id="410104at2759"/>
<accession>R7V3W1</accession>
<dbReference type="HOGENOM" id="CLU_1742294_0_0_1"/>
<reference evidence="3" key="1">
    <citation type="submission" date="2012-12" db="EMBL/GenBank/DDBJ databases">
        <authorList>
            <person name="Hellsten U."/>
            <person name="Grimwood J."/>
            <person name="Chapman J.A."/>
            <person name="Shapiro H."/>
            <person name="Aerts A."/>
            <person name="Otillar R.P."/>
            <person name="Terry A.Y."/>
            <person name="Boore J.L."/>
            <person name="Simakov O."/>
            <person name="Marletaz F."/>
            <person name="Cho S.-J."/>
            <person name="Edsinger-Gonzales E."/>
            <person name="Havlak P."/>
            <person name="Kuo D.-H."/>
            <person name="Larsson T."/>
            <person name="Lv J."/>
            <person name="Arendt D."/>
            <person name="Savage R."/>
            <person name="Osoegawa K."/>
            <person name="de Jong P."/>
            <person name="Lindberg D.R."/>
            <person name="Seaver E.C."/>
            <person name="Weisblat D.A."/>
            <person name="Putnam N.H."/>
            <person name="Grigoriev I.V."/>
            <person name="Rokhsar D.S."/>
        </authorList>
    </citation>
    <scope>NUCLEOTIDE SEQUENCE</scope>
    <source>
        <strain evidence="3">I ESC-2004</strain>
    </source>
</reference>
<evidence type="ECO:0000313" key="1">
    <source>
        <dbReference type="EMBL" id="ELU13219.1"/>
    </source>
</evidence>
<dbReference type="Proteomes" id="UP000014760">
    <property type="component" value="Unassembled WGS sequence"/>
</dbReference>
<dbReference type="EMBL" id="KB295394">
    <property type="protein sequence ID" value="ELU13219.1"/>
    <property type="molecule type" value="Genomic_DNA"/>
</dbReference>
<proteinExistence type="predicted"/>
<sequence length="150" mass="16774">MNLRFTVDIDGVEGSETELQELVTKLIRAPRKFGMEIGSEKTKMVNNRNNPLFPLYIIEWPTVGKNLIVRILGSLMHLISRIKYHSGKDAIPGFPCSMGFPVFRTGIDSDKISGSLPQFKANAFTVWSAKQQRGLPVDFRNCQMVIGVCG</sequence>
<reference evidence="1 3" key="2">
    <citation type="journal article" date="2013" name="Nature">
        <title>Insights into bilaterian evolution from three spiralian genomes.</title>
        <authorList>
            <person name="Simakov O."/>
            <person name="Marletaz F."/>
            <person name="Cho S.J."/>
            <person name="Edsinger-Gonzales E."/>
            <person name="Havlak P."/>
            <person name="Hellsten U."/>
            <person name="Kuo D.H."/>
            <person name="Larsson T."/>
            <person name="Lv J."/>
            <person name="Arendt D."/>
            <person name="Savage R."/>
            <person name="Osoegawa K."/>
            <person name="de Jong P."/>
            <person name="Grimwood J."/>
            <person name="Chapman J.A."/>
            <person name="Shapiro H."/>
            <person name="Aerts A."/>
            <person name="Otillar R.P."/>
            <person name="Terry A.Y."/>
            <person name="Boore J.L."/>
            <person name="Grigoriev I.V."/>
            <person name="Lindberg D.R."/>
            <person name="Seaver E.C."/>
            <person name="Weisblat D.A."/>
            <person name="Putnam N.H."/>
            <person name="Rokhsar D.S."/>
        </authorList>
    </citation>
    <scope>NUCLEOTIDE SEQUENCE</scope>
    <source>
        <strain evidence="1 3">I ESC-2004</strain>
    </source>
</reference>
<gene>
    <name evidence="1" type="ORF">CAPTEDRAFT_187897</name>
</gene>
<organism evidence="1">
    <name type="scientific">Capitella teleta</name>
    <name type="common">Polychaete worm</name>
    <dbReference type="NCBI Taxonomy" id="283909"/>
    <lineage>
        <taxon>Eukaryota</taxon>
        <taxon>Metazoa</taxon>
        <taxon>Spiralia</taxon>
        <taxon>Lophotrochozoa</taxon>
        <taxon>Annelida</taxon>
        <taxon>Polychaeta</taxon>
        <taxon>Sedentaria</taxon>
        <taxon>Scolecida</taxon>
        <taxon>Capitellidae</taxon>
        <taxon>Capitella</taxon>
    </lineage>
</organism>
<keyword evidence="3" id="KW-1185">Reference proteome</keyword>
<reference evidence="2" key="3">
    <citation type="submission" date="2015-06" db="UniProtKB">
        <authorList>
            <consortium name="EnsemblMetazoa"/>
        </authorList>
    </citation>
    <scope>IDENTIFICATION</scope>
</reference>
<dbReference type="EnsemblMetazoa" id="CapteT187897">
    <property type="protein sequence ID" value="CapteP187897"/>
    <property type="gene ID" value="CapteG187897"/>
</dbReference>
<dbReference type="AlphaFoldDB" id="R7V3W1"/>
<evidence type="ECO:0000313" key="2">
    <source>
        <dbReference type="EnsemblMetazoa" id="CapteP187897"/>
    </source>
</evidence>
<dbReference type="EMBL" id="AMQN01005206">
    <property type="status" value="NOT_ANNOTATED_CDS"/>
    <property type="molecule type" value="Genomic_DNA"/>
</dbReference>
<protein>
    <submittedName>
        <fullName evidence="1 2">Uncharacterized protein</fullName>
    </submittedName>
</protein>
<name>R7V3W1_CAPTE</name>
<evidence type="ECO:0000313" key="3">
    <source>
        <dbReference type="Proteomes" id="UP000014760"/>
    </source>
</evidence>